<dbReference type="STRING" id="1235802.C823_03521"/>
<evidence type="ECO:0000256" key="5">
    <source>
        <dbReference type="ARBA" id="ARBA00022989"/>
    </source>
</evidence>
<dbReference type="eggNOG" id="COG2814">
    <property type="taxonomic scope" value="Bacteria"/>
</dbReference>
<dbReference type="GO" id="GO:0022857">
    <property type="term" value="F:transmembrane transporter activity"/>
    <property type="evidence" value="ECO:0007669"/>
    <property type="project" value="InterPro"/>
</dbReference>
<evidence type="ECO:0000256" key="6">
    <source>
        <dbReference type="ARBA" id="ARBA00023136"/>
    </source>
</evidence>
<dbReference type="SUPFAM" id="SSF103473">
    <property type="entry name" value="MFS general substrate transporter"/>
    <property type="match status" value="1"/>
</dbReference>
<dbReference type="Pfam" id="PF07690">
    <property type="entry name" value="MFS_1"/>
    <property type="match status" value="1"/>
</dbReference>
<feature type="transmembrane region" description="Helical" evidence="7">
    <location>
        <begin position="12"/>
        <end position="37"/>
    </location>
</feature>
<dbReference type="InterPro" id="IPR011701">
    <property type="entry name" value="MFS"/>
</dbReference>
<comment type="subcellular location">
    <subcellularLocation>
        <location evidence="1">Cell membrane</location>
        <topology evidence="1">Multi-pass membrane protein</topology>
    </subcellularLocation>
</comment>
<name>N2ABT0_9FIRM</name>
<dbReference type="EMBL" id="AQFT01000105">
    <property type="protein sequence ID" value="EMZ23545.1"/>
    <property type="molecule type" value="Genomic_DNA"/>
</dbReference>
<protein>
    <recommendedName>
        <fullName evidence="10">Major facilitator superfamily (MFS) profile domain-containing protein</fullName>
    </recommendedName>
</protein>
<dbReference type="HOGENOM" id="CLU_178390_0_0_9"/>
<dbReference type="Gene3D" id="1.20.1250.20">
    <property type="entry name" value="MFS general substrate transporter like domains"/>
    <property type="match status" value="1"/>
</dbReference>
<accession>N2ABT0</accession>
<proteinExistence type="predicted"/>
<keyword evidence="5 7" id="KW-1133">Transmembrane helix</keyword>
<evidence type="ECO:0000256" key="2">
    <source>
        <dbReference type="ARBA" id="ARBA00022448"/>
    </source>
</evidence>
<keyword evidence="4 7" id="KW-0812">Transmembrane</keyword>
<evidence type="ECO:0000256" key="7">
    <source>
        <dbReference type="SAM" id="Phobius"/>
    </source>
</evidence>
<dbReference type="PANTHER" id="PTHR43266:SF2">
    <property type="entry name" value="MAJOR FACILITATOR SUPERFAMILY (MFS) PROFILE DOMAIN-CONTAINING PROTEIN"/>
    <property type="match status" value="1"/>
</dbReference>
<keyword evidence="2" id="KW-0813">Transport</keyword>
<feature type="transmembrane region" description="Helical" evidence="7">
    <location>
        <begin position="49"/>
        <end position="68"/>
    </location>
</feature>
<keyword evidence="9" id="KW-1185">Reference proteome</keyword>
<evidence type="ECO:0008006" key="10">
    <source>
        <dbReference type="Google" id="ProtNLM"/>
    </source>
</evidence>
<dbReference type="PATRIC" id="fig|1235802.3.peg.3712"/>
<keyword evidence="6 7" id="KW-0472">Membrane</keyword>
<dbReference type="AlphaFoldDB" id="N2ABT0"/>
<keyword evidence="3" id="KW-1003">Cell membrane</keyword>
<sequence length="103" mass="11161">MTVYEKTAIFAFPVFVFCSFIMGASGSFFNVPLLAHIQETVAPEMMGKVISLLSTAMTLATPFGLLLAGPVSEIIGVERWFVSSGILMMAAGVFCLLRTKKFD</sequence>
<evidence type="ECO:0000256" key="1">
    <source>
        <dbReference type="ARBA" id="ARBA00004651"/>
    </source>
</evidence>
<reference evidence="8 9" key="1">
    <citation type="journal article" date="2014" name="Genome Announc.">
        <title>Draft genome sequences of the altered schaedler flora, a defined bacterial community from gnotobiotic mice.</title>
        <authorList>
            <person name="Wannemuehler M.J."/>
            <person name="Overstreet A.M."/>
            <person name="Ward D.V."/>
            <person name="Phillips G.J."/>
        </authorList>
    </citation>
    <scope>NUCLEOTIDE SEQUENCE [LARGE SCALE GENOMIC DNA]</scope>
    <source>
        <strain evidence="8 9">ASF492</strain>
    </source>
</reference>
<evidence type="ECO:0000256" key="3">
    <source>
        <dbReference type="ARBA" id="ARBA00022475"/>
    </source>
</evidence>
<gene>
    <name evidence="8" type="ORF">C823_03521</name>
</gene>
<evidence type="ECO:0000313" key="8">
    <source>
        <dbReference type="EMBL" id="EMZ23545.1"/>
    </source>
</evidence>
<dbReference type="PANTHER" id="PTHR43266">
    <property type="entry name" value="MACROLIDE-EFFLUX PROTEIN"/>
    <property type="match status" value="1"/>
</dbReference>
<dbReference type="InterPro" id="IPR036259">
    <property type="entry name" value="MFS_trans_sf"/>
</dbReference>
<feature type="transmembrane region" description="Helical" evidence="7">
    <location>
        <begin position="80"/>
        <end position="97"/>
    </location>
</feature>
<evidence type="ECO:0000313" key="9">
    <source>
        <dbReference type="Proteomes" id="UP000012589"/>
    </source>
</evidence>
<dbReference type="GO" id="GO:0005886">
    <property type="term" value="C:plasma membrane"/>
    <property type="evidence" value="ECO:0007669"/>
    <property type="project" value="UniProtKB-SubCell"/>
</dbReference>
<comment type="caution">
    <text evidence="8">The sequence shown here is derived from an EMBL/GenBank/DDBJ whole genome shotgun (WGS) entry which is preliminary data.</text>
</comment>
<evidence type="ECO:0000256" key="4">
    <source>
        <dbReference type="ARBA" id="ARBA00022692"/>
    </source>
</evidence>
<dbReference type="Proteomes" id="UP000012589">
    <property type="component" value="Unassembled WGS sequence"/>
</dbReference>
<organism evidence="8 9">
    <name type="scientific">Eubacterium plexicaudatum ASF492</name>
    <dbReference type="NCBI Taxonomy" id="1235802"/>
    <lineage>
        <taxon>Bacteria</taxon>
        <taxon>Bacillati</taxon>
        <taxon>Bacillota</taxon>
        <taxon>Clostridia</taxon>
        <taxon>Eubacteriales</taxon>
        <taxon>Eubacteriaceae</taxon>
        <taxon>Eubacterium</taxon>
    </lineage>
</organism>